<keyword evidence="7" id="KW-1185">Reference proteome</keyword>
<dbReference type="Pfam" id="PF00496">
    <property type="entry name" value="SBP_bac_5"/>
    <property type="match status" value="1"/>
</dbReference>
<reference evidence="6 7" key="1">
    <citation type="submission" date="2020-02" db="EMBL/GenBank/DDBJ databases">
        <authorList>
            <person name="Chen W.-M."/>
        </authorList>
    </citation>
    <scope>NUCLEOTIDE SEQUENCE [LARGE SCALE GENOMIC DNA]</scope>
    <source>
        <strain evidence="6 7">KMS-5</strain>
    </source>
</reference>
<dbReference type="Proteomes" id="UP000477782">
    <property type="component" value="Unassembled WGS sequence"/>
</dbReference>
<evidence type="ECO:0000256" key="2">
    <source>
        <dbReference type="ARBA" id="ARBA00005695"/>
    </source>
</evidence>
<dbReference type="AlphaFoldDB" id="A0A6M0QZT4"/>
<evidence type="ECO:0000256" key="1">
    <source>
        <dbReference type="ARBA" id="ARBA00004418"/>
    </source>
</evidence>
<dbReference type="SUPFAM" id="SSF53850">
    <property type="entry name" value="Periplasmic binding protein-like II"/>
    <property type="match status" value="1"/>
</dbReference>
<dbReference type="EMBL" id="JAAIVJ010000019">
    <property type="protein sequence ID" value="NEY92082.1"/>
    <property type="molecule type" value="Genomic_DNA"/>
</dbReference>
<dbReference type="GO" id="GO:0015833">
    <property type="term" value="P:peptide transport"/>
    <property type="evidence" value="ECO:0007669"/>
    <property type="project" value="TreeGrafter"/>
</dbReference>
<organism evidence="6 7">
    <name type="scientific">Tabrizicola oligotrophica</name>
    <dbReference type="NCBI Taxonomy" id="2710650"/>
    <lineage>
        <taxon>Bacteria</taxon>
        <taxon>Pseudomonadati</taxon>
        <taxon>Pseudomonadota</taxon>
        <taxon>Alphaproteobacteria</taxon>
        <taxon>Rhodobacterales</taxon>
        <taxon>Paracoccaceae</taxon>
        <taxon>Tabrizicola</taxon>
    </lineage>
</organism>
<dbReference type="Gene3D" id="3.10.105.10">
    <property type="entry name" value="Dipeptide-binding Protein, Domain 3"/>
    <property type="match status" value="1"/>
</dbReference>
<dbReference type="GO" id="GO:0043190">
    <property type="term" value="C:ATP-binding cassette (ABC) transporter complex"/>
    <property type="evidence" value="ECO:0007669"/>
    <property type="project" value="InterPro"/>
</dbReference>
<protein>
    <submittedName>
        <fullName evidence="6">ABC transporter substrate-binding protein</fullName>
    </submittedName>
</protein>
<dbReference type="PIRSF" id="PIRSF002741">
    <property type="entry name" value="MppA"/>
    <property type="match status" value="1"/>
</dbReference>
<feature type="signal peptide" evidence="4">
    <location>
        <begin position="1"/>
        <end position="18"/>
    </location>
</feature>
<evidence type="ECO:0000256" key="3">
    <source>
        <dbReference type="ARBA" id="ARBA00022729"/>
    </source>
</evidence>
<evidence type="ECO:0000313" key="7">
    <source>
        <dbReference type="Proteomes" id="UP000477782"/>
    </source>
</evidence>
<feature type="domain" description="Solute-binding protein family 5" evidence="5">
    <location>
        <begin position="62"/>
        <end position="407"/>
    </location>
</feature>
<dbReference type="InterPro" id="IPR039424">
    <property type="entry name" value="SBP_5"/>
</dbReference>
<evidence type="ECO:0000256" key="4">
    <source>
        <dbReference type="SAM" id="SignalP"/>
    </source>
</evidence>
<dbReference type="InterPro" id="IPR000914">
    <property type="entry name" value="SBP_5_dom"/>
</dbReference>
<gene>
    <name evidence="6" type="ORF">G4Z14_17475</name>
</gene>
<name>A0A6M0QZT4_9RHOB</name>
<accession>A0A6M0QZT4</accession>
<comment type="caution">
    <text evidence="6">The sequence shown here is derived from an EMBL/GenBank/DDBJ whole genome shotgun (WGS) entry which is preliminary data.</text>
</comment>
<dbReference type="CDD" id="cd00995">
    <property type="entry name" value="PBP2_NikA_DppA_OppA_like"/>
    <property type="match status" value="1"/>
</dbReference>
<feature type="chain" id="PRO_5026889968" evidence="4">
    <location>
        <begin position="19"/>
        <end position="495"/>
    </location>
</feature>
<proteinExistence type="inferred from homology"/>
<dbReference type="PANTHER" id="PTHR30290">
    <property type="entry name" value="PERIPLASMIC BINDING COMPONENT OF ABC TRANSPORTER"/>
    <property type="match status" value="1"/>
</dbReference>
<evidence type="ECO:0000313" key="6">
    <source>
        <dbReference type="EMBL" id="NEY92082.1"/>
    </source>
</evidence>
<comment type="subcellular location">
    <subcellularLocation>
        <location evidence="1">Periplasm</location>
    </subcellularLocation>
</comment>
<dbReference type="GO" id="GO:1904680">
    <property type="term" value="F:peptide transmembrane transporter activity"/>
    <property type="evidence" value="ECO:0007669"/>
    <property type="project" value="TreeGrafter"/>
</dbReference>
<dbReference type="InterPro" id="IPR030678">
    <property type="entry name" value="Peptide/Ni-bd"/>
</dbReference>
<evidence type="ECO:0000259" key="5">
    <source>
        <dbReference type="Pfam" id="PF00496"/>
    </source>
</evidence>
<dbReference type="Gene3D" id="3.40.190.10">
    <property type="entry name" value="Periplasmic binding protein-like II"/>
    <property type="match status" value="1"/>
</dbReference>
<dbReference type="GO" id="GO:0030288">
    <property type="term" value="C:outer membrane-bounded periplasmic space"/>
    <property type="evidence" value="ECO:0007669"/>
    <property type="project" value="UniProtKB-ARBA"/>
</dbReference>
<comment type="similarity">
    <text evidence="2">Belongs to the bacterial solute-binding protein 5 family.</text>
</comment>
<sequence>MLLASAASLLFIAAPALADKIRIGSPYQTSTLDPMRSAAAGSIETFGQLYSRLLRIDEAGQLAPGLAETWEVSEDGKIITLTLRDAKFSNGEPITAEDVVFSLLRVRDTPDSAYPAPIQTLDTAEAVDASTVKLTLKHAFAPFLGNLEVFNAGIVSKADVEARGEAAFVENVVTSGPYMVEAWIPNDRLIIAPNPNYWRTGFPKNEGAELIEIPAATTRVSMLLSGELDVVRDVPWSQVAEVTANPGYAMPMEPSTVVYVGLLNHARPPFDNIAVRQAAAMALDTAAIAQAVTFGAAKPANSTIPNTLKYYDPDLKVNGFDPAAAKAMIDSSGYDGSELTILVSESAESEQQAVLMQALWAQIGLKAKIEKADAGTFWSRLTSGDYDATPTWYYNETTDPDLAVRWALCGACGNNAYYTFYANPEVDKLVEQGAAELDETKRAAIYAEMQRITTTEVSQIPIYYPPFANAYSTALHGLGMTPALQWTLEGATLDK</sequence>
<dbReference type="PANTHER" id="PTHR30290:SF38">
    <property type="entry name" value="D,D-DIPEPTIDE-BINDING PERIPLASMIC PROTEIN DDPA-RELATED"/>
    <property type="match status" value="1"/>
</dbReference>
<keyword evidence="3 4" id="KW-0732">Signal</keyword>